<dbReference type="PROSITE" id="PS51257">
    <property type="entry name" value="PROKAR_LIPOPROTEIN"/>
    <property type="match status" value="1"/>
</dbReference>
<evidence type="ECO:0000313" key="1">
    <source>
        <dbReference type="EMBL" id="KAJ1084325.1"/>
    </source>
</evidence>
<sequence>MLDGSRCSPFSLLSQGCCDVTMAGKLKSEELQSLLEALSAANNSLGICLQSIEDSRKKLGKSVQCQTYLNMSLKPMQTGFVLPEKKRSLAEKSDN</sequence>
<evidence type="ECO:0000313" key="2">
    <source>
        <dbReference type="Proteomes" id="UP001066276"/>
    </source>
</evidence>
<dbReference type="Proteomes" id="UP001066276">
    <property type="component" value="Chromosome 12"/>
</dbReference>
<dbReference type="EMBL" id="JANPWB010000016">
    <property type="protein sequence ID" value="KAJ1084325.1"/>
    <property type="molecule type" value="Genomic_DNA"/>
</dbReference>
<keyword evidence="2" id="KW-1185">Reference proteome</keyword>
<dbReference type="AlphaFoldDB" id="A0AAV7L1K4"/>
<protein>
    <submittedName>
        <fullName evidence="1">Uncharacterized protein</fullName>
    </submittedName>
</protein>
<proteinExistence type="predicted"/>
<name>A0AAV7L1K4_PLEWA</name>
<accession>A0AAV7L1K4</accession>
<gene>
    <name evidence="1" type="ORF">NDU88_004476</name>
</gene>
<comment type="caution">
    <text evidence="1">The sequence shown here is derived from an EMBL/GenBank/DDBJ whole genome shotgun (WGS) entry which is preliminary data.</text>
</comment>
<reference evidence="1" key="1">
    <citation type="journal article" date="2022" name="bioRxiv">
        <title>Sequencing and chromosome-scale assembly of the giantPleurodeles waltlgenome.</title>
        <authorList>
            <person name="Brown T."/>
            <person name="Elewa A."/>
            <person name="Iarovenko S."/>
            <person name="Subramanian E."/>
            <person name="Araus A.J."/>
            <person name="Petzold A."/>
            <person name="Susuki M."/>
            <person name="Suzuki K.-i.T."/>
            <person name="Hayashi T."/>
            <person name="Toyoda A."/>
            <person name="Oliveira C."/>
            <person name="Osipova E."/>
            <person name="Leigh N.D."/>
            <person name="Simon A."/>
            <person name="Yun M.H."/>
        </authorList>
    </citation>
    <scope>NUCLEOTIDE SEQUENCE</scope>
    <source>
        <strain evidence="1">20211129_DDA</strain>
        <tissue evidence="1">Liver</tissue>
    </source>
</reference>
<organism evidence="1 2">
    <name type="scientific">Pleurodeles waltl</name>
    <name type="common">Iberian ribbed newt</name>
    <dbReference type="NCBI Taxonomy" id="8319"/>
    <lineage>
        <taxon>Eukaryota</taxon>
        <taxon>Metazoa</taxon>
        <taxon>Chordata</taxon>
        <taxon>Craniata</taxon>
        <taxon>Vertebrata</taxon>
        <taxon>Euteleostomi</taxon>
        <taxon>Amphibia</taxon>
        <taxon>Batrachia</taxon>
        <taxon>Caudata</taxon>
        <taxon>Salamandroidea</taxon>
        <taxon>Salamandridae</taxon>
        <taxon>Pleurodelinae</taxon>
        <taxon>Pleurodeles</taxon>
    </lineage>
</organism>